<accession>A0A934TXZ5</accession>
<gene>
    <name evidence="2" type="ORF">JKK62_00515</name>
</gene>
<evidence type="ECO:0000313" key="2">
    <source>
        <dbReference type="EMBL" id="MBK6087152.1"/>
    </source>
</evidence>
<keyword evidence="3" id="KW-1185">Reference proteome</keyword>
<comment type="caution">
    <text evidence="2">The sequence shown here is derived from an EMBL/GenBank/DDBJ whole genome shotgun (WGS) entry which is preliminary data.</text>
</comment>
<evidence type="ECO:0000313" key="3">
    <source>
        <dbReference type="Proteomes" id="UP000633365"/>
    </source>
</evidence>
<keyword evidence="1" id="KW-0732">Signal</keyword>
<organism evidence="2 3">
    <name type="scientific">Ruminococcus difficilis</name>
    <dbReference type="NCBI Taxonomy" id="2763069"/>
    <lineage>
        <taxon>Bacteria</taxon>
        <taxon>Bacillati</taxon>
        <taxon>Bacillota</taxon>
        <taxon>Clostridia</taxon>
        <taxon>Eubacteriales</taxon>
        <taxon>Oscillospiraceae</taxon>
        <taxon>Ruminococcus</taxon>
    </lineage>
</organism>
<dbReference type="EMBL" id="JAEQMG010000010">
    <property type="protein sequence ID" value="MBK6087152.1"/>
    <property type="molecule type" value="Genomic_DNA"/>
</dbReference>
<dbReference type="AlphaFoldDB" id="A0A934TXZ5"/>
<reference evidence="2" key="1">
    <citation type="submission" date="2021-01" db="EMBL/GenBank/DDBJ databases">
        <title>Genome public.</title>
        <authorList>
            <person name="Liu C."/>
            <person name="Sun Q."/>
        </authorList>
    </citation>
    <scope>NUCLEOTIDE SEQUENCE</scope>
    <source>
        <strain evidence="2">M6</strain>
    </source>
</reference>
<dbReference type="RefSeq" id="WP_186833608.1">
    <property type="nucleotide sequence ID" value="NZ_JAEQMG010000010.1"/>
</dbReference>
<proteinExistence type="predicted"/>
<sequence>MIKYFIIVLLIALLLTACSQQQEKIDRNTKETTVATELISTEIQKDTESVPTEAETTIPPTVADDLNYYEMYQKEVKRSEDVGNGEFFTTGSEYAKEWKSTDGKISFILDAKYGPFGYTKTHAQYYIDGKAYNTEISFDVNVGFEMTASTENKYTIILSGPFEYDHDEQSFTVTSGSEVFSVPFLSESESIESFTVEKWNSKYGDPSIPCYQKGEKVIFKMVR</sequence>
<protein>
    <submittedName>
        <fullName evidence="2">Uncharacterized protein</fullName>
    </submittedName>
</protein>
<name>A0A934TXZ5_9FIRM</name>
<feature type="signal peptide" evidence="1">
    <location>
        <begin position="1"/>
        <end position="21"/>
    </location>
</feature>
<feature type="chain" id="PRO_5037896738" evidence="1">
    <location>
        <begin position="22"/>
        <end position="223"/>
    </location>
</feature>
<dbReference type="PROSITE" id="PS51257">
    <property type="entry name" value="PROKAR_LIPOPROTEIN"/>
    <property type="match status" value="1"/>
</dbReference>
<evidence type="ECO:0000256" key="1">
    <source>
        <dbReference type="SAM" id="SignalP"/>
    </source>
</evidence>
<dbReference type="Proteomes" id="UP000633365">
    <property type="component" value="Unassembled WGS sequence"/>
</dbReference>